<feature type="transmembrane region" description="Helical" evidence="6">
    <location>
        <begin position="477"/>
        <end position="497"/>
    </location>
</feature>
<dbReference type="EMBL" id="HBGY01012210">
    <property type="protein sequence ID" value="CAD9572174.1"/>
    <property type="molecule type" value="Transcribed_RNA"/>
</dbReference>
<feature type="domain" description="Major facilitator superfamily (MFS) profile" evidence="7">
    <location>
        <begin position="32"/>
        <end position="501"/>
    </location>
</feature>
<sequence length="572" mass="62393">MTPAASEHHHQHRPNFFFRLLGFTKNPLASPDLRLSMVSNFSTSYNVVNVSLVLDVMNGIYGDGNGKSLCSSALIAGMIVGQLVGGAIGDKFGRHKAMTIVMMLQILASIGSALSCQIHVLSSHFTIYTTLAMFRFFLGVGCGGVYPLAATMTAESTSTKAERGKLVALTFSMQGVGYICVPIVQCLLISLLGEDSDSMWRLILGLGSVPGVCLSFARIARRVRHQSHESAYAHEPDLPISEHTAPLLSGSQHNNIDMDGALSSFHDQSDESSITEAVSISPSIADTNSVMALDTLEEMTIVDYIRNESNLIRKLIGTAGTWFLFDVLFYGNTLFERVVLDEAFGQSETIAQTATDTLLISAMALPGYFVSIAVIGRVNPRYVQMQGFIAMAILYGVIGVCFDELAKLRYLLIVLYGSTFFFANFGPNATTFMLPSIIYSPRCRSTLNGVSAASGKAGALLGASFFEPMADTIGDQYVMLICAGVSIVGFLLTYACVPLRTQDDDSEDELAEKKKSRKKERRKSQMNEENVRNGEVRKSYSGYEFWRRRNFSVPSFIDYADSDVESSASSSD</sequence>
<dbReference type="GO" id="GO:0022857">
    <property type="term" value="F:transmembrane transporter activity"/>
    <property type="evidence" value="ECO:0007669"/>
    <property type="project" value="InterPro"/>
</dbReference>
<dbReference type="SUPFAM" id="SSF103473">
    <property type="entry name" value="MFS general substrate transporter"/>
    <property type="match status" value="1"/>
</dbReference>
<evidence type="ECO:0000256" key="2">
    <source>
        <dbReference type="ARBA" id="ARBA00022692"/>
    </source>
</evidence>
<evidence type="ECO:0000256" key="4">
    <source>
        <dbReference type="ARBA" id="ARBA00023136"/>
    </source>
</evidence>
<feature type="region of interest" description="Disordered" evidence="5">
    <location>
        <begin position="506"/>
        <end position="533"/>
    </location>
</feature>
<feature type="transmembrane region" description="Helical" evidence="6">
    <location>
        <begin position="132"/>
        <end position="154"/>
    </location>
</feature>
<feature type="compositionally biased region" description="Basic and acidic residues" evidence="5">
    <location>
        <begin position="523"/>
        <end position="533"/>
    </location>
</feature>
<evidence type="ECO:0000256" key="1">
    <source>
        <dbReference type="ARBA" id="ARBA00004141"/>
    </source>
</evidence>
<name>A0A7S2P1E8_9STRA</name>
<keyword evidence="3 6" id="KW-1133">Transmembrane helix</keyword>
<evidence type="ECO:0000256" key="5">
    <source>
        <dbReference type="SAM" id="MobiDB-lite"/>
    </source>
</evidence>
<dbReference type="InterPro" id="IPR036259">
    <property type="entry name" value="MFS_trans_sf"/>
</dbReference>
<keyword evidence="2 6" id="KW-0812">Transmembrane</keyword>
<feature type="transmembrane region" description="Helical" evidence="6">
    <location>
        <begin position="100"/>
        <end position="120"/>
    </location>
</feature>
<dbReference type="PROSITE" id="PS50850">
    <property type="entry name" value="MFS"/>
    <property type="match status" value="1"/>
</dbReference>
<accession>A0A7S2P1E8</accession>
<proteinExistence type="predicted"/>
<evidence type="ECO:0000313" key="8">
    <source>
        <dbReference type="EMBL" id="CAD9572174.1"/>
    </source>
</evidence>
<evidence type="ECO:0000256" key="3">
    <source>
        <dbReference type="ARBA" id="ARBA00022989"/>
    </source>
</evidence>
<evidence type="ECO:0000256" key="6">
    <source>
        <dbReference type="SAM" id="Phobius"/>
    </source>
</evidence>
<evidence type="ECO:0000259" key="7">
    <source>
        <dbReference type="PROSITE" id="PS50850"/>
    </source>
</evidence>
<feature type="transmembrane region" description="Helical" evidence="6">
    <location>
        <begin position="166"/>
        <end position="192"/>
    </location>
</feature>
<feature type="transmembrane region" description="Helical" evidence="6">
    <location>
        <begin position="357"/>
        <end position="376"/>
    </location>
</feature>
<organism evidence="8">
    <name type="scientific">Leptocylindrus danicus</name>
    <dbReference type="NCBI Taxonomy" id="163516"/>
    <lineage>
        <taxon>Eukaryota</taxon>
        <taxon>Sar</taxon>
        <taxon>Stramenopiles</taxon>
        <taxon>Ochrophyta</taxon>
        <taxon>Bacillariophyta</taxon>
        <taxon>Coscinodiscophyceae</taxon>
        <taxon>Chaetocerotophycidae</taxon>
        <taxon>Leptocylindrales</taxon>
        <taxon>Leptocylindraceae</taxon>
        <taxon>Leptocylindrus</taxon>
    </lineage>
</organism>
<dbReference type="PANTHER" id="PTHR24064">
    <property type="entry name" value="SOLUTE CARRIER FAMILY 22 MEMBER"/>
    <property type="match status" value="1"/>
</dbReference>
<dbReference type="Pfam" id="PF07690">
    <property type="entry name" value="MFS_1"/>
    <property type="match status" value="1"/>
</dbReference>
<feature type="transmembrane region" description="Helical" evidence="6">
    <location>
        <begin position="198"/>
        <end position="217"/>
    </location>
</feature>
<feature type="transmembrane region" description="Helical" evidence="6">
    <location>
        <begin position="382"/>
        <end position="401"/>
    </location>
</feature>
<dbReference type="InterPro" id="IPR011701">
    <property type="entry name" value="MFS"/>
</dbReference>
<protein>
    <recommendedName>
        <fullName evidence="7">Major facilitator superfamily (MFS) profile domain-containing protein</fullName>
    </recommendedName>
</protein>
<reference evidence="8" key="1">
    <citation type="submission" date="2021-01" db="EMBL/GenBank/DDBJ databases">
        <authorList>
            <person name="Corre E."/>
            <person name="Pelletier E."/>
            <person name="Niang G."/>
            <person name="Scheremetjew M."/>
            <person name="Finn R."/>
            <person name="Kale V."/>
            <person name="Holt S."/>
            <person name="Cochrane G."/>
            <person name="Meng A."/>
            <person name="Brown T."/>
            <person name="Cohen L."/>
        </authorList>
    </citation>
    <scope>NUCLEOTIDE SEQUENCE</scope>
    <source>
        <strain evidence="8">B650</strain>
    </source>
</reference>
<dbReference type="GO" id="GO:0016020">
    <property type="term" value="C:membrane"/>
    <property type="evidence" value="ECO:0007669"/>
    <property type="project" value="UniProtKB-SubCell"/>
</dbReference>
<gene>
    <name evidence="8" type="ORF">LDAN0321_LOCUS7761</name>
</gene>
<keyword evidence="4 6" id="KW-0472">Membrane</keyword>
<comment type="subcellular location">
    <subcellularLocation>
        <location evidence="1">Membrane</location>
        <topology evidence="1">Multi-pass membrane protein</topology>
    </subcellularLocation>
</comment>
<feature type="transmembrane region" description="Helical" evidence="6">
    <location>
        <begin position="408"/>
        <end position="426"/>
    </location>
</feature>
<dbReference type="Gene3D" id="1.20.1250.20">
    <property type="entry name" value="MFS general substrate transporter like domains"/>
    <property type="match status" value="2"/>
</dbReference>
<dbReference type="AlphaFoldDB" id="A0A7S2P1E8"/>
<dbReference type="InterPro" id="IPR020846">
    <property type="entry name" value="MFS_dom"/>
</dbReference>